<dbReference type="AlphaFoldDB" id="A0A9W7LG50"/>
<feature type="compositionally biased region" description="Low complexity" evidence="1">
    <location>
        <begin position="26"/>
        <end position="64"/>
    </location>
</feature>
<organism evidence="2 3">
    <name type="scientific">Triparma columacea</name>
    <dbReference type="NCBI Taxonomy" id="722753"/>
    <lineage>
        <taxon>Eukaryota</taxon>
        <taxon>Sar</taxon>
        <taxon>Stramenopiles</taxon>
        <taxon>Ochrophyta</taxon>
        <taxon>Bolidophyceae</taxon>
        <taxon>Parmales</taxon>
        <taxon>Triparmaceae</taxon>
        <taxon>Triparma</taxon>
    </lineage>
</organism>
<sequence length="574" mass="64875">MSSEDGSDDEIAFRASDLIKKESKKSTGTTTTTGGTTTSLSSQGGAAAVQSAKFTTSTTSAAASSEEELPEGKEVSEVIGGGPRASKRLKMDKSVVEETLWRARRREELESMEHKPYGMSSPLIQIARKLQVKEYKNYFARDAKSVLIEKILEREEELNALKAHKEAQNSLSKTTFANLEEILRKPQRQALEDGTTNPFMRENWHLCFCYVQVVWGLAASSYATFCDEYFEPVMQLGAKIHLTPAATALLSNLTVVTIPTDTTMTFKELTQREAFQQEFPGYNKGEWEASFQDRMMPESPKFVRLNPIEGLFSRGLIDGLPNTIAGMTKPRTTGSRVGNLTLRDKTNLSLNQHGVAELAEDVPLYLLHHQSAILKHLHNHSTAGKFNDFDGESAQCLCIRNEQGKDLEQSRFVFIMDGKESPTFFSTDQRYLFKENEDRFTEALLLEPFFKAFVGSRDGDGLIGHAVHDVSNLELEVAYAINFYALMRLDNDYRRDEGMEPLVLKPFNDHPALCDQNKECMEKRIASRTDLLRVWFKRDEWQIKDIHRREIIRNAFNPNSKVSAWVFCTKGILG</sequence>
<comment type="caution">
    <text evidence="2">The sequence shown here is derived from an EMBL/GenBank/DDBJ whole genome shotgun (WGS) entry which is preliminary data.</text>
</comment>
<proteinExistence type="predicted"/>
<reference evidence="3" key="1">
    <citation type="journal article" date="2023" name="Commun. Biol.">
        <title>Genome analysis of Parmales, the sister group of diatoms, reveals the evolutionary specialization of diatoms from phago-mixotrophs to photoautotrophs.</title>
        <authorList>
            <person name="Ban H."/>
            <person name="Sato S."/>
            <person name="Yoshikawa S."/>
            <person name="Yamada K."/>
            <person name="Nakamura Y."/>
            <person name="Ichinomiya M."/>
            <person name="Sato N."/>
            <person name="Blanc-Mathieu R."/>
            <person name="Endo H."/>
            <person name="Kuwata A."/>
            <person name="Ogata H."/>
        </authorList>
    </citation>
    <scope>NUCLEOTIDE SEQUENCE [LARGE SCALE GENOMIC DNA]</scope>
</reference>
<accession>A0A9W7LG50</accession>
<feature type="compositionally biased region" description="Acidic residues" evidence="1">
    <location>
        <begin position="1"/>
        <end position="10"/>
    </location>
</feature>
<dbReference type="EMBL" id="BRYA01000478">
    <property type="protein sequence ID" value="GMI49209.1"/>
    <property type="molecule type" value="Genomic_DNA"/>
</dbReference>
<evidence type="ECO:0000256" key="1">
    <source>
        <dbReference type="SAM" id="MobiDB-lite"/>
    </source>
</evidence>
<protein>
    <submittedName>
        <fullName evidence="2">Uncharacterized protein</fullName>
    </submittedName>
</protein>
<feature type="region of interest" description="Disordered" evidence="1">
    <location>
        <begin position="1"/>
        <end position="90"/>
    </location>
</feature>
<gene>
    <name evidence="2" type="ORF">TrCOL_g10765</name>
</gene>
<dbReference type="Proteomes" id="UP001165065">
    <property type="component" value="Unassembled WGS sequence"/>
</dbReference>
<evidence type="ECO:0000313" key="3">
    <source>
        <dbReference type="Proteomes" id="UP001165065"/>
    </source>
</evidence>
<keyword evidence="3" id="KW-1185">Reference proteome</keyword>
<name>A0A9W7LG50_9STRA</name>
<evidence type="ECO:0000313" key="2">
    <source>
        <dbReference type="EMBL" id="GMI49209.1"/>
    </source>
</evidence>